<dbReference type="OrthoDB" id="9814970at2"/>
<dbReference type="SUPFAM" id="SSF56784">
    <property type="entry name" value="HAD-like"/>
    <property type="match status" value="1"/>
</dbReference>
<dbReference type="InterPro" id="IPR023214">
    <property type="entry name" value="HAD_sf"/>
</dbReference>
<reference evidence="1 2" key="1">
    <citation type="submission" date="2019-05" db="EMBL/GenBank/DDBJ databases">
        <title>Culicoidintestinum kansasii gen. nov., sp. nov. from the gastrointestinal tract of the biting midge, Culicoides sonorensis.</title>
        <authorList>
            <person name="Neupane S."/>
            <person name="Ghosh A."/>
            <person name="Gunther S."/>
            <person name="Martin K."/>
            <person name="Zurek L."/>
        </authorList>
    </citation>
    <scope>NUCLEOTIDE SEQUENCE [LARGE SCALE GENOMIC DNA]</scope>
    <source>
        <strain evidence="1 2">CS-1</strain>
    </source>
</reference>
<evidence type="ECO:0000313" key="1">
    <source>
        <dbReference type="EMBL" id="TLG76803.1"/>
    </source>
</evidence>
<dbReference type="InterPro" id="IPR036412">
    <property type="entry name" value="HAD-like_sf"/>
</dbReference>
<dbReference type="PANTHER" id="PTHR10000:SF53">
    <property type="entry name" value="5-AMINO-6-(5-PHOSPHO-D-RIBITYLAMINO)URACIL PHOSPHATASE YBJI-RELATED"/>
    <property type="match status" value="1"/>
</dbReference>
<dbReference type="CDD" id="cd07518">
    <property type="entry name" value="HAD_YbiV-Like"/>
    <property type="match status" value="1"/>
</dbReference>
<dbReference type="GO" id="GO:0005829">
    <property type="term" value="C:cytosol"/>
    <property type="evidence" value="ECO:0007669"/>
    <property type="project" value="TreeGrafter"/>
</dbReference>
<dbReference type="GO" id="GO:0000287">
    <property type="term" value="F:magnesium ion binding"/>
    <property type="evidence" value="ECO:0007669"/>
    <property type="project" value="TreeGrafter"/>
</dbReference>
<dbReference type="EMBL" id="VBWP01000002">
    <property type="protein sequence ID" value="TLG76803.1"/>
    <property type="molecule type" value="Genomic_DNA"/>
</dbReference>
<dbReference type="Gene3D" id="3.30.1240.10">
    <property type="match status" value="1"/>
</dbReference>
<comment type="caution">
    <text evidence="1">The sequence shown here is derived from an EMBL/GenBank/DDBJ whole genome shotgun (WGS) entry which is preliminary data.</text>
</comment>
<dbReference type="PROSITE" id="PS01229">
    <property type="entry name" value="COF_2"/>
    <property type="match status" value="1"/>
</dbReference>
<organism evidence="1 2">
    <name type="scientific">Culicoidibacter larvae</name>
    <dbReference type="NCBI Taxonomy" id="2579976"/>
    <lineage>
        <taxon>Bacteria</taxon>
        <taxon>Bacillati</taxon>
        <taxon>Bacillota</taxon>
        <taxon>Culicoidibacteria</taxon>
        <taxon>Culicoidibacterales</taxon>
        <taxon>Culicoidibacteraceae</taxon>
        <taxon>Culicoidibacter</taxon>
    </lineage>
</organism>
<dbReference type="SFLD" id="SFLDG01140">
    <property type="entry name" value="C2.B:_Phosphomannomutase_and_P"/>
    <property type="match status" value="1"/>
</dbReference>
<dbReference type="Gene3D" id="3.40.50.1000">
    <property type="entry name" value="HAD superfamily/HAD-like"/>
    <property type="match status" value="1"/>
</dbReference>
<dbReference type="SFLD" id="SFLDG01144">
    <property type="entry name" value="C2.B.4:_PGP_Like"/>
    <property type="match status" value="1"/>
</dbReference>
<dbReference type="NCBIfam" id="TIGR00099">
    <property type="entry name" value="Cof-subfamily"/>
    <property type="match status" value="1"/>
</dbReference>
<dbReference type="AlphaFoldDB" id="A0A5R8QH66"/>
<accession>A0A5R8QH66</accession>
<dbReference type="Proteomes" id="UP000306912">
    <property type="component" value="Unassembled WGS sequence"/>
</dbReference>
<sequence length="265" mass="29747">MAVKLIAVDMDGTFLYSRNDYNRERFNDLYQQMKAQGVYFVVASGNQYYQLRSFFPEIAHEISFVAENGAYVVHQNQELFCGEWSLEDLHRILDVVSSYNVDTFIVCGRNSAYALEMISDEALDFASIYYHRLQKVKDFYHLDDTIFKIALNFDVTDVEPFIAEINASMSDVVTAVSSGHGSVDLIIPGNHKASGIKRLQELLGISNHETAAFGDGGNDLEMLKHVEYGYAMANASDAVKQAAKYHTDSNDDEGVLNAIDYLLTV</sequence>
<keyword evidence="1" id="KW-0378">Hydrolase</keyword>
<dbReference type="InterPro" id="IPR006379">
    <property type="entry name" value="HAD-SF_hydro_IIB"/>
</dbReference>
<protein>
    <submittedName>
        <fullName evidence="1">HAD family hydrolase</fullName>
    </submittedName>
</protein>
<dbReference type="SFLD" id="SFLDS00003">
    <property type="entry name" value="Haloacid_Dehalogenase"/>
    <property type="match status" value="1"/>
</dbReference>
<name>A0A5R8QH66_9FIRM</name>
<dbReference type="Pfam" id="PF08282">
    <property type="entry name" value="Hydrolase_3"/>
    <property type="match status" value="1"/>
</dbReference>
<evidence type="ECO:0000313" key="2">
    <source>
        <dbReference type="Proteomes" id="UP000306912"/>
    </source>
</evidence>
<dbReference type="GO" id="GO:0016791">
    <property type="term" value="F:phosphatase activity"/>
    <property type="evidence" value="ECO:0007669"/>
    <property type="project" value="TreeGrafter"/>
</dbReference>
<dbReference type="PANTHER" id="PTHR10000">
    <property type="entry name" value="PHOSPHOSERINE PHOSPHATASE"/>
    <property type="match status" value="1"/>
</dbReference>
<proteinExistence type="predicted"/>
<gene>
    <name evidence="1" type="ORF">FEZ08_04080</name>
</gene>
<dbReference type="InterPro" id="IPR000150">
    <property type="entry name" value="Cof"/>
</dbReference>
<dbReference type="InParanoid" id="A0A5R8QH66"/>
<keyword evidence="2" id="KW-1185">Reference proteome</keyword>
<dbReference type="RefSeq" id="WP_138190440.1">
    <property type="nucleotide sequence ID" value="NZ_VBWP01000002.1"/>
</dbReference>
<dbReference type="NCBIfam" id="TIGR01484">
    <property type="entry name" value="HAD-SF-IIB"/>
    <property type="match status" value="1"/>
</dbReference>